<keyword evidence="1" id="KW-1133">Transmembrane helix</keyword>
<feature type="transmembrane region" description="Helical" evidence="1">
    <location>
        <begin position="359"/>
        <end position="377"/>
    </location>
</feature>
<feature type="transmembrane region" description="Helical" evidence="1">
    <location>
        <begin position="242"/>
        <end position="262"/>
    </location>
</feature>
<reference evidence="3" key="1">
    <citation type="submission" date="2023-10" db="EMBL/GenBank/DDBJ databases">
        <authorList>
            <person name="Chen Y."/>
            <person name="Shah S."/>
            <person name="Dougan E. K."/>
            <person name="Thang M."/>
            <person name="Chan C."/>
        </authorList>
    </citation>
    <scope>NUCLEOTIDE SEQUENCE [LARGE SCALE GENOMIC DNA]</scope>
</reference>
<dbReference type="PANTHER" id="PTHR46573">
    <property type="entry name" value="WD REPEAT, SAM AND U-BOX DOMAIN-CONTAINING PROTEIN 1"/>
    <property type="match status" value="1"/>
</dbReference>
<evidence type="ECO:0000259" key="2">
    <source>
        <dbReference type="PROSITE" id="PS51698"/>
    </source>
</evidence>
<dbReference type="SUPFAM" id="SSF57850">
    <property type="entry name" value="RING/U-box"/>
    <property type="match status" value="1"/>
</dbReference>
<evidence type="ECO:0000313" key="3">
    <source>
        <dbReference type="EMBL" id="CAK0896048.1"/>
    </source>
</evidence>
<feature type="domain" description="U-box" evidence="2">
    <location>
        <begin position="18"/>
        <end position="94"/>
    </location>
</feature>
<feature type="transmembrane region" description="Helical" evidence="1">
    <location>
        <begin position="212"/>
        <end position="236"/>
    </location>
</feature>
<dbReference type="PROSITE" id="PS51698">
    <property type="entry name" value="U_BOX"/>
    <property type="match status" value="1"/>
</dbReference>
<dbReference type="InterPro" id="IPR003613">
    <property type="entry name" value="Ubox_domain"/>
</dbReference>
<proteinExistence type="predicted"/>
<evidence type="ECO:0000256" key="1">
    <source>
        <dbReference type="SAM" id="Phobius"/>
    </source>
</evidence>
<sequence>MGPSGTAVVVNRAGSCAEVPDDLLCPVLQTVMRDPVVNLAGNTYDRVALQRITTRVCGRCVDPLTNEILSHSILIPNWDMRRRVQSFLDMHPGYVPDGWPDRRMPLPASPTIPVDGCVICEGLVVMIVICLSFVVTFNALDRGGGYGVQELKGTSFSLEEELADAPATGVGPNDWVSNGGSWRPALFIVGGLSNIPRLVVDRRSLVLQSWSVAFLCALLSYIGLAMMEFSLVLYIVPRAVMSRLALGGTSLMIAPAAADLAYDMTQLRHRYQRVKFLFSLLQSLGGMLLCLGLVAWRFPAFASSPTTLAGSILLSVAKAFQNMNWHMEGVIQRFVWTLFGCSGFAWICFGAIVDWNLSLALNSLALSGATLSVIGASASEAGHDRVQSISLSGAMMLIICVAASAVCRR</sequence>
<dbReference type="Proteomes" id="UP001189429">
    <property type="component" value="Unassembled WGS sequence"/>
</dbReference>
<feature type="transmembrane region" description="Helical" evidence="1">
    <location>
        <begin position="389"/>
        <end position="406"/>
    </location>
</feature>
<dbReference type="Gene3D" id="3.30.40.10">
    <property type="entry name" value="Zinc/RING finger domain, C3HC4 (zinc finger)"/>
    <property type="match status" value="1"/>
</dbReference>
<dbReference type="InterPro" id="IPR052085">
    <property type="entry name" value="WD-SAM-U-box"/>
</dbReference>
<gene>
    <name evidence="3" type="ORF">PCOR1329_LOCUS74630</name>
</gene>
<organism evidence="3 4">
    <name type="scientific">Prorocentrum cordatum</name>
    <dbReference type="NCBI Taxonomy" id="2364126"/>
    <lineage>
        <taxon>Eukaryota</taxon>
        <taxon>Sar</taxon>
        <taxon>Alveolata</taxon>
        <taxon>Dinophyceae</taxon>
        <taxon>Prorocentrales</taxon>
        <taxon>Prorocentraceae</taxon>
        <taxon>Prorocentrum</taxon>
    </lineage>
</organism>
<dbReference type="SMART" id="SM00504">
    <property type="entry name" value="Ubox"/>
    <property type="match status" value="1"/>
</dbReference>
<keyword evidence="1" id="KW-0812">Transmembrane</keyword>
<evidence type="ECO:0000313" key="4">
    <source>
        <dbReference type="Proteomes" id="UP001189429"/>
    </source>
</evidence>
<dbReference type="PANTHER" id="PTHR46573:SF1">
    <property type="entry name" value="WD REPEAT, SAM AND U-BOX DOMAIN-CONTAINING PROTEIN 1"/>
    <property type="match status" value="1"/>
</dbReference>
<keyword evidence="1" id="KW-0472">Membrane</keyword>
<comment type="caution">
    <text evidence="3">The sequence shown here is derived from an EMBL/GenBank/DDBJ whole genome shotgun (WGS) entry which is preliminary data.</text>
</comment>
<name>A0ABN9XAW9_9DINO</name>
<dbReference type="InterPro" id="IPR013083">
    <property type="entry name" value="Znf_RING/FYVE/PHD"/>
</dbReference>
<dbReference type="EMBL" id="CAUYUJ010020132">
    <property type="protein sequence ID" value="CAK0896048.1"/>
    <property type="molecule type" value="Genomic_DNA"/>
</dbReference>
<protein>
    <recommendedName>
        <fullName evidence="2">U-box domain-containing protein</fullName>
    </recommendedName>
</protein>
<feature type="transmembrane region" description="Helical" evidence="1">
    <location>
        <begin position="112"/>
        <end position="135"/>
    </location>
</feature>
<keyword evidence="4" id="KW-1185">Reference proteome</keyword>
<feature type="transmembrane region" description="Helical" evidence="1">
    <location>
        <begin position="274"/>
        <end position="296"/>
    </location>
</feature>
<accession>A0ABN9XAW9</accession>
<dbReference type="Pfam" id="PF04564">
    <property type="entry name" value="U-box"/>
    <property type="match status" value="1"/>
</dbReference>
<feature type="transmembrane region" description="Helical" evidence="1">
    <location>
        <begin position="333"/>
        <end position="353"/>
    </location>
</feature>